<dbReference type="InParanoid" id="A0A6J2XS90"/>
<sequence>MEIDWFIDMIKSHPAIWNADCQAYKEKPKRDMAWEAIARGAYNNFDEKGKHKKEEILRRLTAKWRNIRDTYVKSEKKRVRGCLKTRKYVYANKLSFLQPFLDLSGSKSRSIIKSEDESTNMDGSSADSAEVEDDQRMTEVEINQQASSTKYSASSTTQEQPQEQYRRESVISDYFSTPIEFQPIDDDKAFFDSLLPTVRTFTIDEKLEFRLEVLNISKRIRRNQQ</sequence>
<accession>A0A6J2XS90</accession>
<reference evidence="6" key="1">
    <citation type="submission" date="2025-08" db="UniProtKB">
        <authorList>
            <consortium name="RefSeq"/>
        </authorList>
    </citation>
    <scope>IDENTIFICATION</scope>
    <source>
        <tissue evidence="6">Gonads</tissue>
    </source>
</reference>
<evidence type="ECO:0000259" key="3">
    <source>
        <dbReference type="PROSITE" id="PS51029"/>
    </source>
</evidence>
<keyword evidence="1" id="KW-0539">Nucleus</keyword>
<comment type="subcellular location">
    <subcellularLocation>
        <location evidence="1">Nucleus</location>
    </subcellularLocation>
</comment>
<dbReference type="OrthoDB" id="8038273at2759"/>
<dbReference type="AlphaFoldDB" id="A0A6J2XS90"/>
<evidence type="ECO:0000256" key="1">
    <source>
        <dbReference type="PROSITE-ProRule" id="PRU00371"/>
    </source>
</evidence>
<feature type="region of interest" description="Disordered" evidence="2">
    <location>
        <begin position="112"/>
        <end position="167"/>
    </location>
</feature>
<dbReference type="GO" id="GO:0005667">
    <property type="term" value="C:transcription regulator complex"/>
    <property type="evidence" value="ECO:0007669"/>
    <property type="project" value="TreeGrafter"/>
</dbReference>
<dbReference type="GO" id="GO:0005634">
    <property type="term" value="C:nucleus"/>
    <property type="evidence" value="ECO:0007669"/>
    <property type="project" value="UniProtKB-SubCell"/>
</dbReference>
<dbReference type="InterPro" id="IPR004210">
    <property type="entry name" value="BESS_motif"/>
</dbReference>
<dbReference type="InterPro" id="IPR006578">
    <property type="entry name" value="MADF-dom"/>
</dbReference>
<dbReference type="SMART" id="SM00595">
    <property type="entry name" value="MADF"/>
    <property type="match status" value="1"/>
</dbReference>
<proteinExistence type="predicted"/>
<dbReference type="PROSITE" id="PS51031">
    <property type="entry name" value="BESS"/>
    <property type="match status" value="1"/>
</dbReference>
<organism evidence="5 6">
    <name type="scientific">Sitophilus oryzae</name>
    <name type="common">Rice weevil</name>
    <name type="synonym">Curculio oryzae</name>
    <dbReference type="NCBI Taxonomy" id="7048"/>
    <lineage>
        <taxon>Eukaryota</taxon>
        <taxon>Metazoa</taxon>
        <taxon>Ecdysozoa</taxon>
        <taxon>Arthropoda</taxon>
        <taxon>Hexapoda</taxon>
        <taxon>Insecta</taxon>
        <taxon>Pterygota</taxon>
        <taxon>Neoptera</taxon>
        <taxon>Endopterygota</taxon>
        <taxon>Coleoptera</taxon>
        <taxon>Polyphaga</taxon>
        <taxon>Cucujiformia</taxon>
        <taxon>Curculionidae</taxon>
        <taxon>Dryophthorinae</taxon>
        <taxon>Sitophilus</taxon>
    </lineage>
</organism>
<evidence type="ECO:0000256" key="2">
    <source>
        <dbReference type="SAM" id="MobiDB-lite"/>
    </source>
</evidence>
<dbReference type="KEGG" id="soy:115880427"/>
<dbReference type="InterPro" id="IPR039353">
    <property type="entry name" value="TF_Adf1"/>
</dbReference>
<dbReference type="Proteomes" id="UP000504635">
    <property type="component" value="Unplaced"/>
</dbReference>
<evidence type="ECO:0000313" key="6">
    <source>
        <dbReference type="RefSeq" id="XP_030753489.1"/>
    </source>
</evidence>
<dbReference type="PROSITE" id="PS51029">
    <property type="entry name" value="MADF"/>
    <property type="match status" value="1"/>
</dbReference>
<feature type="domain" description="BESS" evidence="4">
    <location>
        <begin position="184"/>
        <end position="223"/>
    </location>
</feature>
<dbReference type="PANTHER" id="PTHR12243">
    <property type="entry name" value="MADF DOMAIN TRANSCRIPTION FACTOR"/>
    <property type="match status" value="1"/>
</dbReference>
<feature type="compositionally biased region" description="Low complexity" evidence="2">
    <location>
        <begin position="144"/>
        <end position="158"/>
    </location>
</feature>
<dbReference type="GO" id="GO:0003677">
    <property type="term" value="F:DNA binding"/>
    <property type="evidence" value="ECO:0007669"/>
    <property type="project" value="InterPro"/>
</dbReference>
<evidence type="ECO:0000259" key="4">
    <source>
        <dbReference type="PROSITE" id="PS51031"/>
    </source>
</evidence>
<dbReference type="RefSeq" id="XP_030753489.1">
    <property type="nucleotide sequence ID" value="XM_030897629.1"/>
</dbReference>
<dbReference type="FunCoup" id="A0A6J2XS90">
    <property type="interactions" value="189"/>
</dbReference>
<feature type="domain" description="MADF" evidence="3">
    <location>
        <begin position="5"/>
        <end position="102"/>
    </location>
</feature>
<keyword evidence="5" id="KW-1185">Reference proteome</keyword>
<dbReference type="Pfam" id="PF10545">
    <property type="entry name" value="MADF_DNA_bdg"/>
    <property type="match status" value="1"/>
</dbReference>
<dbReference type="Pfam" id="PF02944">
    <property type="entry name" value="BESS"/>
    <property type="match status" value="1"/>
</dbReference>
<gene>
    <name evidence="6" type="primary">LOC115880427</name>
</gene>
<dbReference type="GeneID" id="115880427"/>
<dbReference type="PANTHER" id="PTHR12243:SF67">
    <property type="entry name" value="COREPRESSOR OF PANGOLIN, ISOFORM A-RELATED"/>
    <property type="match status" value="1"/>
</dbReference>
<name>A0A6J2XS90_SITOR</name>
<protein>
    <submittedName>
        <fullName evidence="6">Uncharacterized protein LOC115880427</fullName>
    </submittedName>
</protein>
<dbReference type="GO" id="GO:0006357">
    <property type="term" value="P:regulation of transcription by RNA polymerase II"/>
    <property type="evidence" value="ECO:0007669"/>
    <property type="project" value="TreeGrafter"/>
</dbReference>
<evidence type="ECO:0000313" key="5">
    <source>
        <dbReference type="Proteomes" id="UP000504635"/>
    </source>
</evidence>